<keyword evidence="2" id="KW-0812">Transmembrane</keyword>
<reference evidence="3" key="1">
    <citation type="journal article" date="2021" name="Nat. Commun.">
        <title>Genetic determinants of endophytism in the Arabidopsis root mycobiome.</title>
        <authorList>
            <person name="Mesny F."/>
            <person name="Miyauchi S."/>
            <person name="Thiergart T."/>
            <person name="Pickel B."/>
            <person name="Atanasova L."/>
            <person name="Karlsson M."/>
            <person name="Huettel B."/>
            <person name="Barry K.W."/>
            <person name="Haridas S."/>
            <person name="Chen C."/>
            <person name="Bauer D."/>
            <person name="Andreopoulos W."/>
            <person name="Pangilinan J."/>
            <person name="LaButti K."/>
            <person name="Riley R."/>
            <person name="Lipzen A."/>
            <person name="Clum A."/>
            <person name="Drula E."/>
            <person name="Henrissat B."/>
            <person name="Kohler A."/>
            <person name="Grigoriev I.V."/>
            <person name="Martin F.M."/>
            <person name="Hacquard S."/>
        </authorList>
    </citation>
    <scope>NUCLEOTIDE SEQUENCE</scope>
    <source>
        <strain evidence="3">MPI-CAGE-CH-0230</strain>
    </source>
</reference>
<evidence type="ECO:0000256" key="1">
    <source>
        <dbReference type="SAM" id="MobiDB-lite"/>
    </source>
</evidence>
<keyword evidence="2" id="KW-0472">Membrane</keyword>
<feature type="transmembrane region" description="Helical" evidence="2">
    <location>
        <begin position="383"/>
        <end position="403"/>
    </location>
</feature>
<feature type="region of interest" description="Disordered" evidence="1">
    <location>
        <begin position="425"/>
        <end position="455"/>
    </location>
</feature>
<keyword evidence="2" id="KW-1133">Transmembrane helix</keyword>
<feature type="transmembrane region" description="Helical" evidence="2">
    <location>
        <begin position="321"/>
        <end position="343"/>
    </location>
</feature>
<name>A0A9P8Y091_9PEZI</name>
<feature type="compositionally biased region" description="Low complexity" evidence="1">
    <location>
        <begin position="79"/>
        <end position="100"/>
    </location>
</feature>
<feature type="transmembrane region" description="Helical" evidence="2">
    <location>
        <begin position="244"/>
        <end position="267"/>
    </location>
</feature>
<dbReference type="EMBL" id="JAGTJQ010000009">
    <property type="protein sequence ID" value="KAH7024471.1"/>
    <property type="molecule type" value="Genomic_DNA"/>
</dbReference>
<evidence type="ECO:0000313" key="4">
    <source>
        <dbReference type="Proteomes" id="UP000756346"/>
    </source>
</evidence>
<feature type="compositionally biased region" description="Acidic residues" evidence="1">
    <location>
        <begin position="434"/>
        <end position="455"/>
    </location>
</feature>
<dbReference type="Proteomes" id="UP000756346">
    <property type="component" value="Unassembled WGS sequence"/>
</dbReference>
<feature type="region of interest" description="Disordered" evidence="1">
    <location>
        <begin position="273"/>
        <end position="314"/>
    </location>
</feature>
<feature type="compositionally biased region" description="Basic and acidic residues" evidence="1">
    <location>
        <begin position="288"/>
        <end position="307"/>
    </location>
</feature>
<dbReference type="GeneID" id="70184532"/>
<accession>A0A9P8Y091</accession>
<organism evidence="3 4">
    <name type="scientific">Microdochium trichocladiopsis</name>
    <dbReference type="NCBI Taxonomy" id="1682393"/>
    <lineage>
        <taxon>Eukaryota</taxon>
        <taxon>Fungi</taxon>
        <taxon>Dikarya</taxon>
        <taxon>Ascomycota</taxon>
        <taxon>Pezizomycotina</taxon>
        <taxon>Sordariomycetes</taxon>
        <taxon>Xylariomycetidae</taxon>
        <taxon>Xylariales</taxon>
        <taxon>Microdochiaceae</taxon>
        <taxon>Microdochium</taxon>
    </lineage>
</organism>
<comment type="caution">
    <text evidence="3">The sequence shown here is derived from an EMBL/GenBank/DDBJ whole genome shotgun (WGS) entry which is preliminary data.</text>
</comment>
<evidence type="ECO:0000313" key="3">
    <source>
        <dbReference type="EMBL" id="KAH7024471.1"/>
    </source>
</evidence>
<gene>
    <name evidence="3" type="ORF">B0I36DRAFT_331478</name>
</gene>
<protein>
    <submittedName>
        <fullName evidence="3">Uncharacterized protein</fullName>
    </submittedName>
</protein>
<keyword evidence="4" id="KW-1185">Reference proteome</keyword>
<sequence length="455" mass="49465">MISIASRMRSATRTLLAAVAVLCTLFTGLSLLATLMAGTLQMDGDYPDGVGYLVFPSLAPVHFYGILPSPEESDSGTVIDDSNNINNNNDSGEPTSPSAVSAPATTTAYYQIKISFFLNSLAFSWPASPRWSPSTGIIRNIDGLWSAAYAHFPSDLALVARRMGLPEDDYACLLAPETRAGIWGWSSIWSSSRRSLPPRSRMPCTNDFLLAWWRHANTYTTSTGQLVPRRTVNSKRFNNLFPLLAYYAAGMVLVAVVVTQVYMLSYAPGDLANTTKKKKKNNNSSKETATEERKADECPDGRQRIQAESEMGPGARSRRRLSGLAVLGGVYGFAVLVLGVQAWRVKRLVDGVESDAAAVPDCAGGMRAGFLGGGMHAEIGEGFVVLSLWTLLAICVAWVSLWAREKLRVKPDDHQGYMLIPRQDGDMVGKLDGEGDESGCEEEREAKETEEEGSL</sequence>
<dbReference type="AlphaFoldDB" id="A0A9P8Y091"/>
<feature type="region of interest" description="Disordered" evidence="1">
    <location>
        <begin position="72"/>
        <end position="100"/>
    </location>
</feature>
<proteinExistence type="predicted"/>
<dbReference type="RefSeq" id="XP_046008019.1">
    <property type="nucleotide sequence ID" value="XM_046154986.1"/>
</dbReference>
<evidence type="ECO:0000256" key="2">
    <source>
        <dbReference type="SAM" id="Phobius"/>
    </source>
</evidence>